<evidence type="ECO:0000313" key="1">
    <source>
        <dbReference type="EMBL" id="CAG8486083.1"/>
    </source>
</evidence>
<gene>
    <name evidence="1" type="ORF">GMARGA_LOCUS1485</name>
</gene>
<accession>A0ABM8VZH7</accession>
<protein>
    <submittedName>
        <fullName evidence="1">19458_t:CDS:1</fullName>
    </submittedName>
</protein>
<dbReference type="Proteomes" id="UP000789901">
    <property type="component" value="Unassembled WGS sequence"/>
</dbReference>
<proteinExistence type="predicted"/>
<evidence type="ECO:0000313" key="2">
    <source>
        <dbReference type="Proteomes" id="UP000789901"/>
    </source>
</evidence>
<name>A0ABM8VZH7_GIGMA</name>
<organism evidence="1 2">
    <name type="scientific">Gigaspora margarita</name>
    <dbReference type="NCBI Taxonomy" id="4874"/>
    <lineage>
        <taxon>Eukaryota</taxon>
        <taxon>Fungi</taxon>
        <taxon>Fungi incertae sedis</taxon>
        <taxon>Mucoromycota</taxon>
        <taxon>Glomeromycotina</taxon>
        <taxon>Glomeromycetes</taxon>
        <taxon>Diversisporales</taxon>
        <taxon>Gigasporaceae</taxon>
        <taxon>Gigaspora</taxon>
    </lineage>
</organism>
<sequence>MRPACSICSRIVLVAVYRWDILVQSGSKNGITEFGGDVVKNNSEDINLNVQNNKNNVNVSE</sequence>
<keyword evidence="2" id="KW-1185">Reference proteome</keyword>
<reference evidence="1 2" key="1">
    <citation type="submission" date="2021-06" db="EMBL/GenBank/DDBJ databases">
        <authorList>
            <person name="Kallberg Y."/>
            <person name="Tangrot J."/>
            <person name="Rosling A."/>
        </authorList>
    </citation>
    <scope>NUCLEOTIDE SEQUENCE [LARGE SCALE GENOMIC DNA]</scope>
    <source>
        <strain evidence="1 2">120-4 pot B 10/14</strain>
    </source>
</reference>
<comment type="caution">
    <text evidence="1">The sequence shown here is derived from an EMBL/GenBank/DDBJ whole genome shotgun (WGS) entry which is preliminary data.</text>
</comment>
<dbReference type="EMBL" id="CAJVQB010000389">
    <property type="protein sequence ID" value="CAG8486083.1"/>
    <property type="molecule type" value="Genomic_DNA"/>
</dbReference>